<evidence type="ECO:0000256" key="2">
    <source>
        <dbReference type="ARBA" id="ARBA00022801"/>
    </source>
</evidence>
<dbReference type="Proteomes" id="UP000054007">
    <property type="component" value="Unassembled WGS sequence"/>
</dbReference>
<keyword evidence="2 3" id="KW-0378">Hydrolase</keyword>
<evidence type="ECO:0000313" key="3">
    <source>
        <dbReference type="EMBL" id="KIY71286.1"/>
    </source>
</evidence>
<dbReference type="GO" id="GO:0097176">
    <property type="term" value="P:epoxide metabolic process"/>
    <property type="evidence" value="ECO:0007669"/>
    <property type="project" value="TreeGrafter"/>
</dbReference>
<protein>
    <submittedName>
        <fullName evidence="3">Alpha/beta-hydrolase</fullName>
    </submittedName>
</protein>
<dbReference type="EMBL" id="KN880456">
    <property type="protein sequence ID" value="KIY71286.1"/>
    <property type="molecule type" value="Genomic_DNA"/>
</dbReference>
<dbReference type="Gene3D" id="3.40.50.1820">
    <property type="entry name" value="alpha/beta hydrolase"/>
    <property type="match status" value="1"/>
</dbReference>
<dbReference type="OrthoDB" id="7130006at2759"/>
<reference evidence="3 4" key="1">
    <citation type="journal article" date="2015" name="Fungal Genet. Biol.">
        <title>Evolution of novel wood decay mechanisms in Agaricales revealed by the genome sequences of Fistulina hepatica and Cylindrobasidium torrendii.</title>
        <authorList>
            <person name="Floudas D."/>
            <person name="Held B.W."/>
            <person name="Riley R."/>
            <person name="Nagy L.G."/>
            <person name="Koehler G."/>
            <person name="Ransdell A.S."/>
            <person name="Younus H."/>
            <person name="Chow J."/>
            <person name="Chiniquy J."/>
            <person name="Lipzen A."/>
            <person name="Tritt A."/>
            <person name="Sun H."/>
            <person name="Haridas S."/>
            <person name="LaButti K."/>
            <person name="Ohm R.A."/>
            <person name="Kues U."/>
            <person name="Blanchette R.A."/>
            <person name="Grigoriev I.V."/>
            <person name="Minto R.E."/>
            <person name="Hibbett D.S."/>
        </authorList>
    </citation>
    <scope>NUCLEOTIDE SEQUENCE [LARGE SCALE GENOMIC DNA]</scope>
    <source>
        <strain evidence="3 4">FP15055 ss-10</strain>
    </source>
</reference>
<dbReference type="AlphaFoldDB" id="A0A0D7BNY2"/>
<name>A0A0D7BNY2_9AGAR</name>
<dbReference type="GO" id="GO:0004301">
    <property type="term" value="F:epoxide hydrolase activity"/>
    <property type="evidence" value="ECO:0007669"/>
    <property type="project" value="TreeGrafter"/>
</dbReference>
<keyword evidence="4" id="KW-1185">Reference proteome</keyword>
<sequence>MFDQTDRAYASEQGTKPQTIGYSLTDSPVGLLAWIYEKLVSWTDDYAWTDDEVLTWIAIYLFSRAGPAAACRTYYEYMKHTKPRTEGKWYTSIPSGISYFPKEIQSTPRIFQRVNANLMFEAEHDKGGYFAATEQPGFLEGDLRKLFGKGGPAFGVVKGKTGY</sequence>
<dbReference type="InterPro" id="IPR029058">
    <property type="entry name" value="AB_hydrolase_fold"/>
</dbReference>
<proteinExistence type="inferred from homology"/>
<dbReference type="SUPFAM" id="SSF53474">
    <property type="entry name" value="alpha/beta-Hydrolases"/>
    <property type="match status" value="1"/>
</dbReference>
<comment type="similarity">
    <text evidence="1">Belongs to the peptidase S33 family.</text>
</comment>
<dbReference type="PANTHER" id="PTHR21661">
    <property type="entry name" value="EPOXIDE HYDROLASE 1-RELATED"/>
    <property type="match status" value="1"/>
</dbReference>
<gene>
    <name evidence="3" type="ORF">CYLTODRAFT_346196</name>
</gene>
<accession>A0A0D7BNY2</accession>
<evidence type="ECO:0000313" key="4">
    <source>
        <dbReference type="Proteomes" id="UP000054007"/>
    </source>
</evidence>
<organism evidence="3 4">
    <name type="scientific">Cylindrobasidium torrendii FP15055 ss-10</name>
    <dbReference type="NCBI Taxonomy" id="1314674"/>
    <lineage>
        <taxon>Eukaryota</taxon>
        <taxon>Fungi</taxon>
        <taxon>Dikarya</taxon>
        <taxon>Basidiomycota</taxon>
        <taxon>Agaricomycotina</taxon>
        <taxon>Agaricomycetes</taxon>
        <taxon>Agaricomycetidae</taxon>
        <taxon>Agaricales</taxon>
        <taxon>Marasmiineae</taxon>
        <taxon>Physalacriaceae</taxon>
        <taxon>Cylindrobasidium</taxon>
    </lineage>
</organism>
<dbReference type="PANTHER" id="PTHR21661:SF35">
    <property type="entry name" value="EPOXIDE HYDROLASE"/>
    <property type="match status" value="1"/>
</dbReference>
<evidence type="ECO:0000256" key="1">
    <source>
        <dbReference type="ARBA" id="ARBA00010088"/>
    </source>
</evidence>
<dbReference type="STRING" id="1314674.A0A0D7BNY2"/>